<dbReference type="InterPro" id="IPR013783">
    <property type="entry name" value="Ig-like_fold"/>
</dbReference>
<organism evidence="10 11">
    <name type="scientific">Poecilia reticulata</name>
    <name type="common">Guppy</name>
    <name type="synonym">Acanthophacelus reticulatus</name>
    <dbReference type="NCBI Taxonomy" id="8081"/>
    <lineage>
        <taxon>Eukaryota</taxon>
        <taxon>Metazoa</taxon>
        <taxon>Chordata</taxon>
        <taxon>Craniata</taxon>
        <taxon>Vertebrata</taxon>
        <taxon>Euteleostomi</taxon>
        <taxon>Actinopterygii</taxon>
        <taxon>Neopterygii</taxon>
        <taxon>Teleostei</taxon>
        <taxon>Neoteleostei</taxon>
        <taxon>Acanthomorphata</taxon>
        <taxon>Ovalentaria</taxon>
        <taxon>Atherinomorphae</taxon>
        <taxon>Cyprinodontiformes</taxon>
        <taxon>Poeciliidae</taxon>
        <taxon>Poeciliinae</taxon>
        <taxon>Poecilia</taxon>
    </lineage>
</organism>
<feature type="domain" description="SRCR" evidence="9">
    <location>
        <begin position="36"/>
        <end position="141"/>
    </location>
</feature>
<keyword evidence="11" id="KW-1185">Reference proteome</keyword>
<keyword evidence="4" id="KW-0677">Repeat</keyword>
<keyword evidence="2" id="KW-0964">Secreted</keyword>
<reference evidence="10" key="3">
    <citation type="submission" date="2025-09" db="UniProtKB">
        <authorList>
            <consortium name="Ensembl"/>
        </authorList>
    </citation>
    <scope>IDENTIFICATION</scope>
    <source>
        <strain evidence="10">Guanapo</strain>
    </source>
</reference>
<feature type="region of interest" description="Disordered" evidence="8">
    <location>
        <begin position="593"/>
        <end position="623"/>
    </location>
</feature>
<dbReference type="SUPFAM" id="SSF48726">
    <property type="entry name" value="Immunoglobulin"/>
    <property type="match status" value="1"/>
</dbReference>
<dbReference type="GO" id="GO:0016020">
    <property type="term" value="C:membrane"/>
    <property type="evidence" value="ECO:0007669"/>
    <property type="project" value="InterPro"/>
</dbReference>
<evidence type="ECO:0000256" key="4">
    <source>
        <dbReference type="ARBA" id="ARBA00022737"/>
    </source>
</evidence>
<dbReference type="SUPFAM" id="SSF56487">
    <property type="entry name" value="SRCR-like"/>
    <property type="match status" value="4"/>
</dbReference>
<evidence type="ECO:0000256" key="1">
    <source>
        <dbReference type="ARBA" id="ARBA00004613"/>
    </source>
</evidence>
<dbReference type="Ensembl" id="ENSPRET00000007952.1">
    <property type="protein sequence ID" value="ENSPREP00000007860.1"/>
    <property type="gene ID" value="ENSPREG00000005387.1"/>
</dbReference>
<sequence>MWMMPPNCLESGKSLKECAYPRSYIVHLDLTCSDSIRLLNGTSMCSGRLEVKSSQSDQSNQSWSSVCEADFDHKAAEVVCREVGCGPPVVLQGALYGESGSPTWAAAFQCAGDEVSLLGCRSSGSARHTCSPGRAVGLTCSEPVRLAGGTSRCKGTLELKHQGEWKPVNVYGISYKRASVICEHLDCGSAVSVRSKVSSYTSVLAIRSDCLPPIHALRGCVSLNQLSGITDIFCSDSIRLLNGTSMCSGRLEVKSSQSDQSNQSWSSVCEADFDHKAAEVVCWEIGCGPPVVLQGALYGESGSPTWAEAFQCAGDEVHLLGCRSSGSARHTCSPGRAVGLTCSEPFRLVGGGASRCAGTLEVTYQGQWTTVGGDNLTSNEAALICKRLGCGSAGALQLQRSPSIVTETLVPECVSSGSPLRECISYKFSFQNVNLTCSGLLFQPIISVSDGNTISDAQQLNIRVTRGSSFIISCSIQSHHPGGFFKLSFTSSNMAHSTIQPAVNHFASFLFPKAESAHQGIYSCAYVVTIFSQTIFSESRLLSLTVSDSTVHLIKVILLPLTPPLLVAVLFSCWKVARGQRRHRQDNMEMLESNMSAAGGETTEEEGTREEEENLGEAHLTCR</sequence>
<evidence type="ECO:0000256" key="7">
    <source>
        <dbReference type="PROSITE-ProRule" id="PRU00196"/>
    </source>
</evidence>
<dbReference type="AlphaFoldDB" id="A0A3P9NE60"/>
<keyword evidence="6" id="KW-0325">Glycoprotein</keyword>
<feature type="disulfide bond" evidence="7">
    <location>
        <begin position="312"/>
        <end position="322"/>
    </location>
</feature>
<evidence type="ECO:0000313" key="10">
    <source>
        <dbReference type="Ensembl" id="ENSPREP00000007860.1"/>
    </source>
</evidence>
<dbReference type="FunFam" id="3.10.250.10:FF:000004">
    <property type="entry name" value="Scavenger receptor cysteine-rich type 1 protein M130"/>
    <property type="match status" value="2"/>
</dbReference>
<feature type="disulfide bond" evidence="7">
    <location>
        <begin position="413"/>
        <end position="423"/>
    </location>
</feature>
<accession>A0A3P9NE60</accession>
<dbReference type="Proteomes" id="UP000242638">
    <property type="component" value="Unassembled WGS sequence"/>
</dbReference>
<dbReference type="GeneTree" id="ENSGT00940000163299"/>
<reference evidence="11" key="1">
    <citation type="submission" date="2013-11" db="EMBL/GenBank/DDBJ databases">
        <title>The genomic landscape of the Guanapo guppy.</title>
        <authorList>
            <person name="Kuenstner A."/>
            <person name="Dreyer C."/>
        </authorList>
    </citation>
    <scope>NUCLEOTIDE SEQUENCE</scope>
    <source>
        <strain evidence="11">Guanapo</strain>
    </source>
</reference>
<evidence type="ECO:0000259" key="9">
    <source>
        <dbReference type="PROSITE" id="PS50287"/>
    </source>
</evidence>
<keyword evidence="5 7" id="KW-1015">Disulfide bond</keyword>
<dbReference type="InterPro" id="IPR036772">
    <property type="entry name" value="SRCR-like_dom_sf"/>
</dbReference>
<dbReference type="Gene3D" id="2.60.40.10">
    <property type="entry name" value="Immunoglobulins"/>
    <property type="match status" value="1"/>
</dbReference>
<evidence type="ECO:0000313" key="11">
    <source>
        <dbReference type="Proteomes" id="UP000242638"/>
    </source>
</evidence>
<dbReference type="PANTHER" id="PTHR19331:SF22">
    <property type="entry name" value="DELETED IN MALIGNANT BRAIN TUMORS 1 PROTEIN"/>
    <property type="match status" value="1"/>
</dbReference>
<dbReference type="PRINTS" id="PR00258">
    <property type="entry name" value="SPERACTRCPTR"/>
</dbReference>
<dbReference type="PROSITE" id="PS50287">
    <property type="entry name" value="SRCR_2"/>
    <property type="match status" value="4"/>
</dbReference>
<evidence type="ECO:0000256" key="6">
    <source>
        <dbReference type="ARBA" id="ARBA00023180"/>
    </source>
</evidence>
<proteinExistence type="predicted"/>
<evidence type="ECO:0000256" key="3">
    <source>
        <dbReference type="ARBA" id="ARBA00022729"/>
    </source>
</evidence>
<dbReference type="Gene3D" id="3.10.250.10">
    <property type="entry name" value="SRCR-like domain"/>
    <property type="match status" value="4"/>
</dbReference>
<dbReference type="InterPro" id="IPR036179">
    <property type="entry name" value="Ig-like_dom_sf"/>
</dbReference>
<name>A0A3P9NE60_POERE</name>
<protein>
    <recommendedName>
        <fullName evidence="9">SRCR domain-containing protein</fullName>
    </recommendedName>
</protein>
<feature type="domain" description="SRCR" evidence="9">
    <location>
        <begin position="144"/>
        <end position="192"/>
    </location>
</feature>
<feature type="domain" description="SRCR" evidence="9">
    <location>
        <begin position="238"/>
        <end position="343"/>
    </location>
</feature>
<feature type="disulfide bond" evidence="7">
    <location>
        <begin position="110"/>
        <end position="120"/>
    </location>
</feature>
<dbReference type="Pfam" id="PF00530">
    <property type="entry name" value="SRCR"/>
    <property type="match status" value="4"/>
</dbReference>
<feature type="domain" description="SRCR" evidence="9">
    <location>
        <begin position="346"/>
        <end position="438"/>
    </location>
</feature>
<evidence type="ECO:0000256" key="5">
    <source>
        <dbReference type="ARBA" id="ARBA00023157"/>
    </source>
</evidence>
<keyword evidence="3" id="KW-0732">Signal</keyword>
<evidence type="ECO:0000256" key="8">
    <source>
        <dbReference type="SAM" id="MobiDB-lite"/>
    </source>
</evidence>
<dbReference type="SMART" id="SM00202">
    <property type="entry name" value="SR"/>
    <property type="match status" value="4"/>
</dbReference>
<evidence type="ECO:0000256" key="2">
    <source>
        <dbReference type="ARBA" id="ARBA00022525"/>
    </source>
</evidence>
<dbReference type="PANTHER" id="PTHR19331">
    <property type="entry name" value="SCAVENGER RECEPTOR DOMAIN-CONTAINING"/>
    <property type="match status" value="1"/>
</dbReference>
<feature type="compositionally biased region" description="Acidic residues" evidence="8">
    <location>
        <begin position="602"/>
        <end position="615"/>
    </location>
</feature>
<dbReference type="OMA" id="AFQCAGD"/>
<dbReference type="InterPro" id="IPR001190">
    <property type="entry name" value="SRCR"/>
</dbReference>
<comment type="caution">
    <text evidence="7">Lacks conserved residue(s) required for the propagation of feature annotation.</text>
</comment>
<comment type="subcellular location">
    <subcellularLocation>
        <location evidence="1">Secreted</location>
    </subcellularLocation>
</comment>
<reference evidence="10" key="2">
    <citation type="submission" date="2025-08" db="UniProtKB">
        <authorList>
            <consortium name="Ensembl"/>
        </authorList>
    </citation>
    <scope>IDENTIFICATION</scope>
    <source>
        <strain evidence="10">Guanapo</strain>
    </source>
</reference>